<dbReference type="OrthoDB" id="337762at2"/>
<protein>
    <submittedName>
        <fullName evidence="1">Alkaline ceramidase</fullName>
    </submittedName>
</protein>
<evidence type="ECO:0000313" key="1">
    <source>
        <dbReference type="EMBL" id="RCS54483.1"/>
    </source>
</evidence>
<gene>
    <name evidence="1" type="ORF">DTL42_04905</name>
</gene>
<comment type="caution">
    <text evidence="1">The sequence shown here is derived from an EMBL/GenBank/DDBJ whole genome shotgun (WGS) entry which is preliminary data.</text>
</comment>
<dbReference type="RefSeq" id="WP_114367548.1">
    <property type="nucleotide sequence ID" value="NZ_QPEX01000010.1"/>
</dbReference>
<dbReference type="EMBL" id="QPEX01000010">
    <property type="protein sequence ID" value="RCS54483.1"/>
    <property type="molecule type" value="Genomic_DNA"/>
</dbReference>
<dbReference type="Proteomes" id="UP000253562">
    <property type="component" value="Unassembled WGS sequence"/>
</dbReference>
<accession>A0A368KVL4</accession>
<reference evidence="1 2" key="1">
    <citation type="submission" date="2018-07" db="EMBL/GenBank/DDBJ databases">
        <title>Comparative genomes isolates from brazilian mangrove.</title>
        <authorList>
            <person name="De Araujo J.E."/>
            <person name="Taketani R.G."/>
            <person name="Silva M.C.P."/>
            <person name="Lourenco M.V."/>
            <person name="Oliveira V.M."/>
            <person name="Andreote F.D."/>
        </authorList>
    </citation>
    <scope>NUCLEOTIDE SEQUENCE [LARGE SCALE GENOMIC DNA]</scope>
    <source>
        <strain evidence="1 2">HEX PRIS-MGV</strain>
    </source>
</reference>
<dbReference type="AlphaFoldDB" id="A0A368KVL4"/>
<organism evidence="1 2">
    <name type="scientific">Bremerella cremea</name>
    <dbReference type="NCBI Taxonomy" id="1031537"/>
    <lineage>
        <taxon>Bacteria</taxon>
        <taxon>Pseudomonadati</taxon>
        <taxon>Planctomycetota</taxon>
        <taxon>Planctomycetia</taxon>
        <taxon>Pirellulales</taxon>
        <taxon>Pirellulaceae</taxon>
        <taxon>Bremerella</taxon>
    </lineage>
</organism>
<evidence type="ECO:0000313" key="2">
    <source>
        <dbReference type="Proteomes" id="UP000253562"/>
    </source>
</evidence>
<sequence length="459" mass="50336">MASLEFRHPAFRGHIGVAQCEITPPVGIYSRCWGAATHDTAASIHRPLTLTAMTIATDEHPSPLVLICGDLSFWKTPEAMAGFHERFLSKLGLPRENIIFALSHSHATPPLMLTDEPLPGGDLLQAWMESLPPKIVETVRAAEKNSCPATLEWETGRCTLAKPRDLPDPDPTQDRYLCGYTPDKDADDTLLVGRMVDLHGNMKATIVNYACHPTTLAWANTAISPDYIGATRELVERETGAPMLFLLGACGELAPRNQYTGDTSIPDAHGWQLGHAVLSTLAGMEPAGTTLKFAQVVESGAPLAAWEHVPQQASSHLQARLTTVEIPIKAWPSSAQIQEAYEASNDRYQKERLRRRLGIRLALGDGTVYPLPLSTLQIGDAIFVGSLGEAYSIFQKELRAEFPTQAVICMNLINGSLGYLPPQELYDLEIYPVWQTPFDRGCLEQTLSAARQTIHELLS</sequence>
<name>A0A368KVL4_9BACT</name>
<proteinExistence type="predicted"/>